<dbReference type="Proteomes" id="UP000824469">
    <property type="component" value="Unassembled WGS sequence"/>
</dbReference>
<name>A0AA38FSJ3_TAXCH</name>
<protein>
    <submittedName>
        <fullName evidence="1">Uncharacterized protein</fullName>
    </submittedName>
</protein>
<organism evidence="1 2">
    <name type="scientific">Taxus chinensis</name>
    <name type="common">Chinese yew</name>
    <name type="synonym">Taxus wallichiana var. chinensis</name>
    <dbReference type="NCBI Taxonomy" id="29808"/>
    <lineage>
        <taxon>Eukaryota</taxon>
        <taxon>Viridiplantae</taxon>
        <taxon>Streptophyta</taxon>
        <taxon>Embryophyta</taxon>
        <taxon>Tracheophyta</taxon>
        <taxon>Spermatophyta</taxon>
        <taxon>Pinopsida</taxon>
        <taxon>Pinidae</taxon>
        <taxon>Conifers II</taxon>
        <taxon>Cupressales</taxon>
        <taxon>Taxaceae</taxon>
        <taxon>Taxus</taxon>
    </lineage>
</organism>
<accession>A0AA38FSJ3</accession>
<feature type="non-terminal residue" evidence="1">
    <location>
        <position position="1"/>
    </location>
</feature>
<gene>
    <name evidence="1" type="ORF">KI387_037362</name>
</gene>
<comment type="caution">
    <text evidence="1">The sequence shown here is derived from an EMBL/GenBank/DDBJ whole genome shotgun (WGS) entry which is preliminary data.</text>
</comment>
<keyword evidence="2" id="KW-1185">Reference proteome</keyword>
<evidence type="ECO:0000313" key="2">
    <source>
        <dbReference type="Proteomes" id="UP000824469"/>
    </source>
</evidence>
<reference evidence="1 2" key="1">
    <citation type="journal article" date="2021" name="Nat. Plants">
        <title>The Taxus genome provides insights into paclitaxel biosynthesis.</title>
        <authorList>
            <person name="Xiong X."/>
            <person name="Gou J."/>
            <person name="Liao Q."/>
            <person name="Li Y."/>
            <person name="Zhou Q."/>
            <person name="Bi G."/>
            <person name="Li C."/>
            <person name="Du R."/>
            <person name="Wang X."/>
            <person name="Sun T."/>
            <person name="Guo L."/>
            <person name="Liang H."/>
            <person name="Lu P."/>
            <person name="Wu Y."/>
            <person name="Zhang Z."/>
            <person name="Ro D.K."/>
            <person name="Shang Y."/>
            <person name="Huang S."/>
            <person name="Yan J."/>
        </authorList>
    </citation>
    <scope>NUCLEOTIDE SEQUENCE [LARGE SCALE GENOMIC DNA]</scope>
    <source>
        <strain evidence="1">Ta-2019</strain>
    </source>
</reference>
<proteinExistence type="predicted"/>
<evidence type="ECO:0000313" key="1">
    <source>
        <dbReference type="EMBL" id="KAH9309451.1"/>
    </source>
</evidence>
<dbReference type="AlphaFoldDB" id="A0AA38FSJ3"/>
<dbReference type="EMBL" id="JAHRHJ020000007">
    <property type="protein sequence ID" value="KAH9309451.1"/>
    <property type="molecule type" value="Genomic_DNA"/>
</dbReference>
<sequence>GKTEGKRQVQATYNDRASVCLSCHLRLSLAPSTVVRLFWGAHGDGSLSL</sequence>